<gene>
    <name evidence="1" type="ORF">BV22DRAFT_975657</name>
</gene>
<dbReference type="Proteomes" id="UP000790709">
    <property type="component" value="Unassembled WGS sequence"/>
</dbReference>
<evidence type="ECO:0000313" key="1">
    <source>
        <dbReference type="EMBL" id="KAH7919954.1"/>
    </source>
</evidence>
<feature type="non-terminal residue" evidence="1">
    <location>
        <position position="1"/>
    </location>
</feature>
<keyword evidence="2" id="KW-1185">Reference proteome</keyword>
<proteinExistence type="predicted"/>
<protein>
    <submittedName>
        <fullName evidence="1">Uncharacterized protein</fullName>
    </submittedName>
</protein>
<sequence length="74" mass="7870">SALVGDVVQDDPSKRSMVGEVVARFCVALGGLSSGMLRSRAVVKNEGAVAGIIRNARYWRHRTKLIALGVPPIP</sequence>
<name>A0ACB8B3W1_9AGAM</name>
<dbReference type="EMBL" id="MU266616">
    <property type="protein sequence ID" value="KAH7919954.1"/>
    <property type="molecule type" value="Genomic_DNA"/>
</dbReference>
<comment type="caution">
    <text evidence="1">The sequence shown here is derived from an EMBL/GenBank/DDBJ whole genome shotgun (WGS) entry which is preliminary data.</text>
</comment>
<accession>A0ACB8B3W1</accession>
<reference evidence="1" key="1">
    <citation type="journal article" date="2021" name="New Phytol.">
        <title>Evolutionary innovations through gain and loss of genes in the ectomycorrhizal Boletales.</title>
        <authorList>
            <person name="Wu G."/>
            <person name="Miyauchi S."/>
            <person name="Morin E."/>
            <person name="Kuo A."/>
            <person name="Drula E."/>
            <person name="Varga T."/>
            <person name="Kohler A."/>
            <person name="Feng B."/>
            <person name="Cao Y."/>
            <person name="Lipzen A."/>
            <person name="Daum C."/>
            <person name="Hundley H."/>
            <person name="Pangilinan J."/>
            <person name="Johnson J."/>
            <person name="Barry K."/>
            <person name="LaButti K."/>
            <person name="Ng V."/>
            <person name="Ahrendt S."/>
            <person name="Min B."/>
            <person name="Choi I.G."/>
            <person name="Park H."/>
            <person name="Plett J.M."/>
            <person name="Magnuson J."/>
            <person name="Spatafora J.W."/>
            <person name="Nagy L.G."/>
            <person name="Henrissat B."/>
            <person name="Grigoriev I.V."/>
            <person name="Yang Z.L."/>
            <person name="Xu J."/>
            <person name="Martin F.M."/>
        </authorList>
    </citation>
    <scope>NUCLEOTIDE SEQUENCE</scope>
    <source>
        <strain evidence="1">KUC20120723A-06</strain>
    </source>
</reference>
<evidence type="ECO:0000313" key="2">
    <source>
        <dbReference type="Proteomes" id="UP000790709"/>
    </source>
</evidence>
<feature type="non-terminal residue" evidence="1">
    <location>
        <position position="74"/>
    </location>
</feature>
<organism evidence="1 2">
    <name type="scientific">Leucogyrophana mollusca</name>
    <dbReference type="NCBI Taxonomy" id="85980"/>
    <lineage>
        <taxon>Eukaryota</taxon>
        <taxon>Fungi</taxon>
        <taxon>Dikarya</taxon>
        <taxon>Basidiomycota</taxon>
        <taxon>Agaricomycotina</taxon>
        <taxon>Agaricomycetes</taxon>
        <taxon>Agaricomycetidae</taxon>
        <taxon>Boletales</taxon>
        <taxon>Boletales incertae sedis</taxon>
        <taxon>Leucogyrophana</taxon>
    </lineage>
</organism>